<proteinExistence type="predicted"/>
<keyword evidence="1" id="KW-0812">Transmembrane</keyword>
<organism evidence="4 6">
    <name type="scientific">Dracunculus medinensis</name>
    <name type="common">Guinea worm</name>
    <dbReference type="NCBI Taxonomy" id="318479"/>
    <lineage>
        <taxon>Eukaryota</taxon>
        <taxon>Metazoa</taxon>
        <taxon>Ecdysozoa</taxon>
        <taxon>Nematoda</taxon>
        <taxon>Chromadorea</taxon>
        <taxon>Rhabditida</taxon>
        <taxon>Spirurina</taxon>
        <taxon>Dracunculoidea</taxon>
        <taxon>Dracunculidae</taxon>
        <taxon>Dracunculus</taxon>
    </lineage>
</organism>
<dbReference type="OrthoDB" id="5868674at2759"/>
<reference evidence="6" key="1">
    <citation type="submission" date="2017-02" db="UniProtKB">
        <authorList>
            <consortium name="WormBaseParasite"/>
        </authorList>
    </citation>
    <scope>IDENTIFICATION</scope>
</reference>
<dbReference type="Proteomes" id="UP000274756">
    <property type="component" value="Unassembled WGS sequence"/>
</dbReference>
<keyword evidence="5" id="KW-1185">Reference proteome</keyword>
<evidence type="ECO:0000313" key="5">
    <source>
        <dbReference type="Proteomes" id="UP000274756"/>
    </source>
</evidence>
<feature type="transmembrane region" description="Helical" evidence="1">
    <location>
        <begin position="49"/>
        <end position="73"/>
    </location>
</feature>
<dbReference type="AlphaFoldDB" id="A0A0N4UGZ1"/>
<feature type="transmembrane region" description="Helical" evidence="1">
    <location>
        <begin position="160"/>
        <end position="181"/>
    </location>
</feature>
<keyword evidence="1" id="KW-0472">Membrane</keyword>
<accession>A0A0N4UGZ1</accession>
<gene>
    <name evidence="3" type="ORF">DME_LOCUS1397</name>
</gene>
<name>A0A0N4UGZ1_DRAME</name>
<evidence type="ECO:0000313" key="4">
    <source>
        <dbReference type="Proteomes" id="UP000038040"/>
    </source>
</evidence>
<evidence type="ECO:0000259" key="2">
    <source>
        <dbReference type="Pfam" id="PF22954"/>
    </source>
</evidence>
<dbReference type="Proteomes" id="UP000038040">
    <property type="component" value="Unplaced"/>
</dbReference>
<feature type="transmembrane region" description="Helical" evidence="1">
    <location>
        <begin position="123"/>
        <end position="148"/>
    </location>
</feature>
<dbReference type="InterPro" id="IPR054291">
    <property type="entry name" value="DUF7027"/>
</dbReference>
<evidence type="ECO:0000313" key="6">
    <source>
        <dbReference type="WBParaSite" id="DME_0000678301-mRNA-1"/>
    </source>
</evidence>
<sequence length="222" mass="26060">MEKVKNFWNDIAGDRIDYSQFETRDDDSDIMVFRENSQKFRLFGTGIHVNLGATVAATIGLIVTIIFCVIYTFYHNRGQGRNEFIDHLELVDLLFAFFIGLPCHYMLFYGIYKENKRYLTPFLIFYCTNFLLNVMFSTITIIATIIDARRLLYGHVQYDFGWIVFQLCFTIAQGFAIYLVLRCRKYLSAKEHWKKQTAEVKNSQIFLNHPNICDPLGSFHSF</sequence>
<dbReference type="Pfam" id="PF22954">
    <property type="entry name" value="DUF7027"/>
    <property type="match status" value="1"/>
</dbReference>
<protein>
    <recommendedName>
        <fullName evidence="2">DUF7027 domain-containing protein</fullName>
    </recommendedName>
</protein>
<reference evidence="3 5" key="2">
    <citation type="submission" date="2018-11" db="EMBL/GenBank/DDBJ databases">
        <authorList>
            <consortium name="Pathogen Informatics"/>
        </authorList>
    </citation>
    <scope>NUCLEOTIDE SEQUENCE [LARGE SCALE GENOMIC DNA]</scope>
</reference>
<evidence type="ECO:0000256" key="1">
    <source>
        <dbReference type="SAM" id="Phobius"/>
    </source>
</evidence>
<dbReference type="EMBL" id="UYYG01000020">
    <property type="protein sequence ID" value="VDN51424.1"/>
    <property type="molecule type" value="Genomic_DNA"/>
</dbReference>
<evidence type="ECO:0000313" key="3">
    <source>
        <dbReference type="EMBL" id="VDN51424.1"/>
    </source>
</evidence>
<feature type="transmembrane region" description="Helical" evidence="1">
    <location>
        <begin position="93"/>
        <end position="111"/>
    </location>
</feature>
<feature type="domain" description="DUF7027" evidence="2">
    <location>
        <begin position="58"/>
        <end position="144"/>
    </location>
</feature>
<dbReference type="WBParaSite" id="DME_0000678301-mRNA-1">
    <property type="protein sequence ID" value="DME_0000678301-mRNA-1"/>
    <property type="gene ID" value="DME_0000678301"/>
</dbReference>
<keyword evidence="1" id="KW-1133">Transmembrane helix</keyword>